<evidence type="ECO:0000256" key="1">
    <source>
        <dbReference type="SAM" id="Phobius"/>
    </source>
</evidence>
<sequence>MKNDSTISDHLLLDYVREIASPEEKTKVEAWLSEDKENQVELDKLRKVWERSNTIQDFDAIDLNKNWAALQSKTDIASTKQMSNTRYIWKYAAAVVLLAATAFLWLRPERIEMREMVADSGKVEVRLSDGTIVWLNEGAKLDYPDTFTGGKREVTLEGEAFFDVAHNPDKPFVVSAGSTKTEVLGTSFNINKGDGEAFELNLITGKVRFTKGKQQATLTPGQKVTVDSKGLVQKSMSDKPNLMSWRTNKLVFDNTPMEEVVSDISEHYKVVLEIMHKDFLGCPVTTTFENEPLDEVLATLAEVFDITIKREGQLYQLVGTGCK</sequence>
<dbReference type="Pfam" id="PF16344">
    <property type="entry name" value="FecR_C"/>
    <property type="match status" value="1"/>
</dbReference>
<feature type="domain" description="Protein FecR C-terminal" evidence="3">
    <location>
        <begin position="249"/>
        <end position="313"/>
    </location>
</feature>
<dbReference type="STRING" id="1563681.BFP71_05070"/>
<dbReference type="OrthoDB" id="1452822at2"/>
<feature type="domain" description="FecR protein" evidence="2">
    <location>
        <begin position="118"/>
        <end position="208"/>
    </location>
</feature>
<dbReference type="Pfam" id="PF04773">
    <property type="entry name" value="FecR"/>
    <property type="match status" value="1"/>
</dbReference>
<evidence type="ECO:0000259" key="2">
    <source>
        <dbReference type="Pfam" id="PF04773"/>
    </source>
</evidence>
<dbReference type="InterPro" id="IPR006860">
    <property type="entry name" value="FecR"/>
</dbReference>
<dbReference type="Proteomes" id="UP000095552">
    <property type="component" value="Unassembled WGS sequence"/>
</dbReference>
<name>A0A1E5T6N9_9BACT</name>
<feature type="transmembrane region" description="Helical" evidence="1">
    <location>
        <begin position="88"/>
        <end position="106"/>
    </location>
</feature>
<dbReference type="EMBL" id="MDGQ01000003">
    <property type="protein sequence ID" value="OEK07030.1"/>
    <property type="molecule type" value="Genomic_DNA"/>
</dbReference>
<organism evidence="4 5">
    <name type="scientific">Roseivirga misakiensis</name>
    <dbReference type="NCBI Taxonomy" id="1563681"/>
    <lineage>
        <taxon>Bacteria</taxon>
        <taxon>Pseudomonadati</taxon>
        <taxon>Bacteroidota</taxon>
        <taxon>Cytophagia</taxon>
        <taxon>Cytophagales</taxon>
        <taxon>Roseivirgaceae</taxon>
        <taxon>Roseivirga</taxon>
    </lineage>
</organism>
<evidence type="ECO:0000313" key="4">
    <source>
        <dbReference type="EMBL" id="OEK07030.1"/>
    </source>
</evidence>
<dbReference type="PIRSF" id="PIRSF018266">
    <property type="entry name" value="FecR"/>
    <property type="match status" value="1"/>
</dbReference>
<dbReference type="RefSeq" id="WP_069834342.1">
    <property type="nucleotide sequence ID" value="NZ_MDGQ01000003.1"/>
</dbReference>
<dbReference type="PANTHER" id="PTHR30273:SF2">
    <property type="entry name" value="PROTEIN FECR"/>
    <property type="match status" value="1"/>
</dbReference>
<dbReference type="InterPro" id="IPR012373">
    <property type="entry name" value="Ferrdict_sens_TM"/>
</dbReference>
<dbReference type="Gene3D" id="3.55.50.30">
    <property type="match status" value="1"/>
</dbReference>
<gene>
    <name evidence="4" type="ORF">BFP71_05070</name>
</gene>
<evidence type="ECO:0000313" key="5">
    <source>
        <dbReference type="Proteomes" id="UP000095552"/>
    </source>
</evidence>
<dbReference type="GO" id="GO:0016989">
    <property type="term" value="F:sigma factor antagonist activity"/>
    <property type="evidence" value="ECO:0007669"/>
    <property type="project" value="TreeGrafter"/>
</dbReference>
<dbReference type="InterPro" id="IPR032508">
    <property type="entry name" value="FecR_C"/>
</dbReference>
<keyword evidence="5" id="KW-1185">Reference proteome</keyword>
<dbReference type="PANTHER" id="PTHR30273">
    <property type="entry name" value="PERIPLASMIC SIGNAL SENSOR AND SIGMA FACTOR ACTIVATOR FECR-RELATED"/>
    <property type="match status" value="1"/>
</dbReference>
<proteinExistence type="predicted"/>
<comment type="caution">
    <text evidence="4">The sequence shown here is derived from an EMBL/GenBank/DDBJ whole genome shotgun (WGS) entry which is preliminary data.</text>
</comment>
<dbReference type="AlphaFoldDB" id="A0A1E5T6N9"/>
<accession>A0A1E5T6N9</accession>
<evidence type="ECO:0000259" key="3">
    <source>
        <dbReference type="Pfam" id="PF16344"/>
    </source>
</evidence>
<evidence type="ECO:0008006" key="6">
    <source>
        <dbReference type="Google" id="ProtNLM"/>
    </source>
</evidence>
<protein>
    <recommendedName>
        <fullName evidence="6">FecR protein domain-containing protein</fullName>
    </recommendedName>
</protein>
<keyword evidence="1" id="KW-1133">Transmembrane helix</keyword>
<keyword evidence="1" id="KW-0472">Membrane</keyword>
<dbReference type="Gene3D" id="2.60.120.1440">
    <property type="match status" value="1"/>
</dbReference>
<reference evidence="4 5" key="1">
    <citation type="submission" date="2016-08" db="EMBL/GenBank/DDBJ databases">
        <title>Draft genome of Fabibacter sp. strain SK-8.</title>
        <authorList>
            <person name="Wong S.-K."/>
            <person name="Hamasaki K."/>
            <person name="Yoshizawa S."/>
        </authorList>
    </citation>
    <scope>NUCLEOTIDE SEQUENCE [LARGE SCALE GENOMIC DNA]</scope>
    <source>
        <strain evidence="4 5">SK-8</strain>
    </source>
</reference>
<keyword evidence="1" id="KW-0812">Transmembrane</keyword>